<reference evidence="2" key="1">
    <citation type="submission" date="2020-12" db="EMBL/GenBank/DDBJ databases">
        <title>Genome public.</title>
        <authorList>
            <person name="Sun Q."/>
        </authorList>
    </citation>
    <scope>NUCLEOTIDE SEQUENCE</scope>
    <source>
        <strain evidence="2">CCM 8863</strain>
    </source>
</reference>
<evidence type="ECO:0000313" key="2">
    <source>
        <dbReference type="EMBL" id="MBI8989582.1"/>
    </source>
</evidence>
<dbReference type="EMBL" id="JAEIOS010000012">
    <property type="protein sequence ID" value="MBI8989582.1"/>
    <property type="molecule type" value="Genomic_DNA"/>
</dbReference>
<name>A0A934I741_9CORY</name>
<dbReference type="InterPro" id="IPR021888">
    <property type="entry name" value="DUF3499"/>
</dbReference>
<keyword evidence="3" id="KW-1185">Reference proteome</keyword>
<dbReference type="Pfam" id="PF12005">
    <property type="entry name" value="DUF3499"/>
    <property type="match status" value="1"/>
</dbReference>
<protein>
    <submittedName>
        <fullName evidence="2">DUF3499 domain-containing protein</fullName>
    </submittedName>
</protein>
<feature type="region of interest" description="Disordered" evidence="1">
    <location>
        <begin position="85"/>
        <end position="148"/>
    </location>
</feature>
<sequence length="148" mass="16211">MSQFRRCSRPGCGKPAVATLTYAYAESTAVIGPLAPNSEPHSWDLCDHHAGSITAPLGWELLRFNHIHPEFGEDDDLTALAEAVREAGRSTSGLVPEGTDSTPPPDDSRHPARRMPRIQAARQRRRSHLHVVPDPDETSPDSSGERDE</sequence>
<dbReference type="RefSeq" id="WP_198738614.1">
    <property type="nucleotide sequence ID" value="NZ_JAEIOS010000012.1"/>
</dbReference>
<evidence type="ECO:0000256" key="1">
    <source>
        <dbReference type="SAM" id="MobiDB-lite"/>
    </source>
</evidence>
<accession>A0A934I741</accession>
<organism evidence="2 3">
    <name type="scientific">Corynebacterium meridianum</name>
    <dbReference type="NCBI Taxonomy" id="2765363"/>
    <lineage>
        <taxon>Bacteria</taxon>
        <taxon>Bacillati</taxon>
        <taxon>Actinomycetota</taxon>
        <taxon>Actinomycetes</taxon>
        <taxon>Mycobacteriales</taxon>
        <taxon>Corynebacteriaceae</taxon>
        <taxon>Corynebacterium</taxon>
    </lineage>
</organism>
<feature type="compositionally biased region" description="Basic residues" evidence="1">
    <location>
        <begin position="111"/>
        <end position="129"/>
    </location>
</feature>
<evidence type="ECO:0000313" key="3">
    <source>
        <dbReference type="Proteomes" id="UP000645966"/>
    </source>
</evidence>
<gene>
    <name evidence="2" type="ORF">JDV75_07370</name>
</gene>
<proteinExistence type="predicted"/>
<comment type="caution">
    <text evidence="2">The sequence shown here is derived from an EMBL/GenBank/DDBJ whole genome shotgun (WGS) entry which is preliminary data.</text>
</comment>
<dbReference type="AlphaFoldDB" id="A0A934I741"/>
<dbReference type="Proteomes" id="UP000645966">
    <property type="component" value="Unassembled WGS sequence"/>
</dbReference>